<dbReference type="GO" id="GO:0005737">
    <property type="term" value="C:cytoplasm"/>
    <property type="evidence" value="ECO:0007669"/>
    <property type="project" value="TreeGrafter"/>
</dbReference>
<dbReference type="GO" id="GO:0004305">
    <property type="term" value="F:ethanolamine kinase activity"/>
    <property type="evidence" value="ECO:0007669"/>
    <property type="project" value="UniProtKB-EC"/>
</dbReference>
<sequence length="358" mass="41780">MSNIATSNGVFDASSITQVKKYIANKVLNLDYEVDHSRLSECAAEIAVTVFPKWNKNDLEFTQFTNVIKCRNKVENVILLIRAYGMMTEVFLNREQEIQNMVSLSHLGFSAPIYAKFKNGLAYGYVPGRPLTLEDCKKPQIYSLIAKKLAELHRLNLPGSREPMVFPTIHDWIRKVPPRYTNQKFQAQFEKDINLPQLIKDINHLEKKILELNAPVMFCHNDLLNLNIIYNEDENKVSFIDYEYACYGYRGLDIGLHFLNFAGFEANWHLCPTKDYQIKWLRQYLLAYNSGTTEVTDYDVELLYREVKKFELVGLIHVGLWALLQSDLSDLDFNFMGYAVEIFKEFYRLRDHEKILKL</sequence>
<accession>A0A9N8Z278</accession>
<dbReference type="GO" id="GO:0006646">
    <property type="term" value="P:phosphatidylethanolamine biosynthetic process"/>
    <property type="evidence" value="ECO:0007669"/>
    <property type="project" value="TreeGrafter"/>
</dbReference>
<comment type="similarity">
    <text evidence="2">Belongs to the choline/ethanolamine kinase family.</text>
</comment>
<dbReference type="Proteomes" id="UP000789508">
    <property type="component" value="Unassembled WGS sequence"/>
</dbReference>
<dbReference type="CDD" id="cd05157">
    <property type="entry name" value="ETNK_euk"/>
    <property type="match status" value="1"/>
</dbReference>
<evidence type="ECO:0000313" key="4">
    <source>
        <dbReference type="EMBL" id="CAG8468281.1"/>
    </source>
</evidence>
<dbReference type="Gene3D" id="3.30.200.20">
    <property type="entry name" value="Phosphorylase Kinase, domain 1"/>
    <property type="match status" value="1"/>
</dbReference>
<protein>
    <recommendedName>
        <fullName evidence="3">ethanolamine kinase</fullName>
        <ecNumber evidence="3">2.7.1.82</ecNumber>
    </recommendedName>
</protein>
<comment type="pathway">
    <text evidence="1">Phospholipid metabolism; phosphatidylethanolamine biosynthesis; phosphatidylethanolamine from ethanolamine: step 1/3.</text>
</comment>
<dbReference type="Pfam" id="PF01633">
    <property type="entry name" value="Choline_kinase"/>
    <property type="match status" value="1"/>
</dbReference>
<dbReference type="AlphaFoldDB" id="A0A9N8Z278"/>
<evidence type="ECO:0000313" key="5">
    <source>
        <dbReference type="Proteomes" id="UP000789508"/>
    </source>
</evidence>
<name>A0A9N8Z278_9GLOM</name>
<comment type="caution">
    <text evidence="4">The sequence shown here is derived from an EMBL/GenBank/DDBJ whole genome shotgun (WGS) entry which is preliminary data.</text>
</comment>
<dbReference type="InterPro" id="IPR011009">
    <property type="entry name" value="Kinase-like_dom_sf"/>
</dbReference>
<dbReference type="OrthoDB" id="10267235at2759"/>
<evidence type="ECO:0000256" key="2">
    <source>
        <dbReference type="ARBA" id="ARBA00038211"/>
    </source>
</evidence>
<reference evidence="4" key="1">
    <citation type="submission" date="2021-06" db="EMBL/GenBank/DDBJ databases">
        <authorList>
            <person name="Kallberg Y."/>
            <person name="Tangrot J."/>
            <person name="Rosling A."/>
        </authorList>
    </citation>
    <scope>NUCLEOTIDE SEQUENCE</scope>
    <source>
        <strain evidence="4">FL130A</strain>
    </source>
</reference>
<dbReference type="SUPFAM" id="SSF56112">
    <property type="entry name" value="Protein kinase-like (PK-like)"/>
    <property type="match status" value="1"/>
</dbReference>
<dbReference type="PANTHER" id="PTHR22603:SF66">
    <property type="entry name" value="ETHANOLAMINE KINASE"/>
    <property type="match status" value="1"/>
</dbReference>
<proteinExistence type="inferred from homology"/>
<organism evidence="4 5">
    <name type="scientific">Ambispora leptoticha</name>
    <dbReference type="NCBI Taxonomy" id="144679"/>
    <lineage>
        <taxon>Eukaryota</taxon>
        <taxon>Fungi</taxon>
        <taxon>Fungi incertae sedis</taxon>
        <taxon>Mucoromycota</taxon>
        <taxon>Glomeromycotina</taxon>
        <taxon>Glomeromycetes</taxon>
        <taxon>Archaeosporales</taxon>
        <taxon>Ambisporaceae</taxon>
        <taxon>Ambispora</taxon>
    </lineage>
</organism>
<dbReference type="PANTHER" id="PTHR22603">
    <property type="entry name" value="CHOLINE/ETHANOALAMINE KINASE"/>
    <property type="match status" value="1"/>
</dbReference>
<evidence type="ECO:0000256" key="1">
    <source>
        <dbReference type="ARBA" id="ARBA00037883"/>
    </source>
</evidence>
<dbReference type="EC" id="2.7.1.82" evidence="3"/>
<keyword evidence="5" id="KW-1185">Reference proteome</keyword>
<dbReference type="EMBL" id="CAJVPS010000236">
    <property type="protein sequence ID" value="CAG8468281.1"/>
    <property type="molecule type" value="Genomic_DNA"/>
</dbReference>
<gene>
    <name evidence="4" type="ORF">ALEPTO_LOCUS1885</name>
</gene>
<evidence type="ECO:0000256" key="3">
    <source>
        <dbReference type="ARBA" id="ARBA00038874"/>
    </source>
</evidence>
<dbReference type="Gene3D" id="3.90.1200.10">
    <property type="match status" value="1"/>
</dbReference>